<protein>
    <submittedName>
        <fullName evidence="3">Sensor histidine kinase FimS</fullName>
    </submittedName>
</protein>
<keyword evidence="1" id="KW-1133">Transmembrane helix</keyword>
<feature type="transmembrane region" description="Helical" evidence="1">
    <location>
        <begin position="111"/>
        <end position="130"/>
    </location>
</feature>
<gene>
    <name evidence="3" type="ORF">Rifp1Sym_aa00250</name>
</gene>
<dbReference type="InterPro" id="IPR050640">
    <property type="entry name" value="Bact_2-comp_sensor_kinase"/>
</dbReference>
<evidence type="ECO:0000256" key="1">
    <source>
        <dbReference type="SAM" id="Phobius"/>
    </source>
</evidence>
<keyword evidence="1" id="KW-0812">Transmembrane</keyword>
<keyword evidence="1" id="KW-0472">Membrane</keyword>
<dbReference type="SUPFAM" id="SSF55874">
    <property type="entry name" value="ATPase domain of HSP90 chaperone/DNA topoisomerase II/histidine kinase"/>
    <property type="match status" value="1"/>
</dbReference>
<keyword evidence="3" id="KW-0418">Kinase</keyword>
<keyword evidence="3" id="KW-0808">Transferase</keyword>
<sequence>MKASTKASVGALRRAEESFAEALLSLIWGYPNNGPEAHHYTGECSMHQVERRDESKRQGTSDSGCFLPNFCSIRAVFGAVVTAELLALLLVLASATPLARFWTELSSLSLVVQWIALSSALLLCLLRPLLCRFGNRVAGVSAWLLLLLTTLLACEAARMLTSASYRPFDGADWEALLRYLGIAAIVGLLLLRYLYLQFLWRRQQQAESAARLQALQSRIRPHFLFNSMNTVASLTRTDPALAERVVEDLADLFRAAFGDAQRDSTLGRELELARHYLNVERLRLGERLQLEWDLQDLPEAATLPALTLQPLIENAVYHGIEPALEGGRIEIVGRYRRRRINLSIRNSLPPESAEKVREGNRLALENIRQRLAARFDTEASLIHSKVDGMYQVRLVIPYPWSET</sequence>
<dbReference type="AlphaFoldDB" id="G2D900"/>
<dbReference type="Gene3D" id="3.30.565.10">
    <property type="entry name" value="Histidine kinase-like ATPase, C-terminal domain"/>
    <property type="match status" value="1"/>
</dbReference>
<feature type="transmembrane region" description="Helical" evidence="1">
    <location>
        <begin position="76"/>
        <end position="99"/>
    </location>
</feature>
<feature type="transmembrane region" description="Helical" evidence="1">
    <location>
        <begin position="142"/>
        <end position="161"/>
    </location>
</feature>
<feature type="transmembrane region" description="Helical" evidence="1">
    <location>
        <begin position="176"/>
        <end position="195"/>
    </location>
</feature>
<comment type="caution">
    <text evidence="3">The sequence shown here is derived from an EMBL/GenBank/DDBJ whole genome shotgun (WGS) entry which is preliminary data.</text>
</comment>
<dbReference type="PANTHER" id="PTHR34220">
    <property type="entry name" value="SENSOR HISTIDINE KINASE YPDA"/>
    <property type="match status" value="1"/>
</dbReference>
<dbReference type="GO" id="GO:0000155">
    <property type="term" value="F:phosphorelay sensor kinase activity"/>
    <property type="evidence" value="ECO:0007669"/>
    <property type="project" value="InterPro"/>
</dbReference>
<evidence type="ECO:0000313" key="4">
    <source>
        <dbReference type="Proteomes" id="UP000004491"/>
    </source>
</evidence>
<name>G2D900_9GAMM</name>
<accession>G2D900</accession>
<keyword evidence="4" id="KW-1185">Reference proteome</keyword>
<evidence type="ECO:0000313" key="3">
    <source>
        <dbReference type="EMBL" id="EGV52867.1"/>
    </source>
</evidence>
<feature type="domain" description="Signal transduction histidine kinase internal region" evidence="2">
    <location>
        <begin position="210"/>
        <end position="288"/>
    </location>
</feature>
<dbReference type="PANTHER" id="PTHR34220:SF7">
    <property type="entry name" value="SENSOR HISTIDINE KINASE YPDA"/>
    <property type="match status" value="1"/>
</dbReference>
<evidence type="ECO:0000259" key="2">
    <source>
        <dbReference type="Pfam" id="PF06580"/>
    </source>
</evidence>
<proteinExistence type="predicted"/>
<dbReference type="EMBL" id="AFOC01000001">
    <property type="protein sequence ID" value="EGV52867.1"/>
    <property type="molecule type" value="Genomic_DNA"/>
</dbReference>
<dbReference type="InterPro" id="IPR036890">
    <property type="entry name" value="HATPase_C_sf"/>
</dbReference>
<dbReference type="InterPro" id="IPR010559">
    <property type="entry name" value="Sig_transdc_His_kin_internal"/>
</dbReference>
<dbReference type="GO" id="GO:0016020">
    <property type="term" value="C:membrane"/>
    <property type="evidence" value="ECO:0007669"/>
    <property type="project" value="InterPro"/>
</dbReference>
<dbReference type="Proteomes" id="UP000004491">
    <property type="component" value="Unassembled WGS sequence"/>
</dbReference>
<reference evidence="3" key="1">
    <citation type="journal article" date="2011" name="ISME J.">
        <title>The endosymbionts of the deep-sea tubeworms Riftia pachyptila and Tevnia jerichonana share an identical physiology as revealed by proteogenomic analyses.</title>
        <authorList>
            <person name="Gardebrecht A."/>
            <person name="Markert S."/>
            <person name="Felbeck H."/>
            <person name="Thuermer A."/>
            <person name="Albrecht D."/>
            <person name="Wollherr A."/>
            <person name="Kabisch J."/>
            <person name="Lehmann R."/>
            <person name="Daniel R."/>
            <person name="Liesegang H."/>
            <person name="Hecker M."/>
            <person name="Sievert S.M."/>
            <person name="Schweder T."/>
        </authorList>
    </citation>
    <scope>NUCLEOTIDE SEQUENCE [LARGE SCALE GENOMIC DNA]</scope>
</reference>
<organism evidence="3 4">
    <name type="scientific">endosymbiont of Riftia pachyptila</name>
    <name type="common">vent Ph05</name>
    <dbReference type="NCBI Taxonomy" id="1048808"/>
    <lineage>
        <taxon>Bacteria</taxon>
        <taxon>Pseudomonadati</taxon>
        <taxon>Pseudomonadota</taxon>
        <taxon>Gammaproteobacteria</taxon>
        <taxon>sulfur-oxidizing symbionts</taxon>
    </lineage>
</organism>
<dbReference type="Pfam" id="PF06580">
    <property type="entry name" value="His_kinase"/>
    <property type="match status" value="1"/>
</dbReference>